<dbReference type="Pfam" id="PF18017">
    <property type="entry name" value="SAM_4"/>
    <property type="match status" value="1"/>
</dbReference>
<dbReference type="GO" id="GO:0005634">
    <property type="term" value="C:nucleus"/>
    <property type="evidence" value="ECO:0007669"/>
    <property type="project" value="TreeGrafter"/>
</dbReference>
<dbReference type="SUPFAM" id="SSF47769">
    <property type="entry name" value="SAM/Pointed domain"/>
    <property type="match status" value="1"/>
</dbReference>
<proteinExistence type="predicted"/>
<reference evidence="2" key="1">
    <citation type="submission" date="2019-10" db="EMBL/GenBank/DDBJ databases">
        <title>Corvus moneduloides (New Caledonian crow) genome, bCorMon1, primary haplotype.</title>
        <authorList>
            <person name="Rutz C."/>
            <person name="Fungtammasan C."/>
            <person name="Mountcastle J."/>
            <person name="Formenti G."/>
            <person name="Chow W."/>
            <person name="Howe K."/>
            <person name="Steele M.P."/>
            <person name="Fernandes J."/>
            <person name="Gilbert M.T.P."/>
            <person name="Fedrigo O."/>
            <person name="Jarvis E.D."/>
            <person name="Gemmell N."/>
        </authorList>
    </citation>
    <scope>NUCLEOTIDE SEQUENCE [LARGE SCALE GENOMIC DNA]</scope>
</reference>
<dbReference type="InterPro" id="IPR013761">
    <property type="entry name" value="SAM/pointed_sf"/>
</dbReference>
<organism evidence="1 2">
    <name type="scientific">Corvus moneduloides</name>
    <name type="common">New Caledonian crow</name>
    <dbReference type="NCBI Taxonomy" id="1196302"/>
    <lineage>
        <taxon>Eukaryota</taxon>
        <taxon>Metazoa</taxon>
        <taxon>Chordata</taxon>
        <taxon>Craniata</taxon>
        <taxon>Vertebrata</taxon>
        <taxon>Euteleostomi</taxon>
        <taxon>Archelosauria</taxon>
        <taxon>Archosauria</taxon>
        <taxon>Dinosauria</taxon>
        <taxon>Saurischia</taxon>
        <taxon>Theropoda</taxon>
        <taxon>Coelurosauria</taxon>
        <taxon>Aves</taxon>
        <taxon>Neognathae</taxon>
        <taxon>Neoaves</taxon>
        <taxon>Telluraves</taxon>
        <taxon>Australaves</taxon>
        <taxon>Passeriformes</taxon>
        <taxon>Corvoidea</taxon>
        <taxon>Corvidae</taxon>
        <taxon>Corvus</taxon>
    </lineage>
</organism>
<dbReference type="PANTHER" id="PTHR21359">
    <property type="entry name" value="DUF5577 DOMAIN-CONTAINING PROTEIN"/>
    <property type="match status" value="1"/>
</dbReference>
<dbReference type="AlphaFoldDB" id="A0A8U7NYJ6"/>
<dbReference type="PANTHER" id="PTHR21359:SF1">
    <property type="entry name" value="DUF5577 DOMAIN-CONTAINING PROTEIN"/>
    <property type="match status" value="1"/>
</dbReference>
<dbReference type="Ensembl" id="ENSCMUT00000032635.1">
    <property type="protein sequence ID" value="ENSCMUP00000033279.1"/>
    <property type="gene ID" value="ENSCMUG00000017659.1"/>
</dbReference>
<reference evidence="1" key="2">
    <citation type="submission" date="2025-08" db="UniProtKB">
        <authorList>
            <consortium name="Ensembl"/>
        </authorList>
    </citation>
    <scope>IDENTIFICATION</scope>
</reference>
<evidence type="ECO:0000313" key="2">
    <source>
        <dbReference type="Proteomes" id="UP000694553"/>
    </source>
</evidence>
<reference evidence="1" key="3">
    <citation type="submission" date="2025-09" db="UniProtKB">
        <authorList>
            <consortium name="Ensembl"/>
        </authorList>
    </citation>
    <scope>IDENTIFICATION</scope>
</reference>
<dbReference type="Proteomes" id="UP000694553">
    <property type="component" value="Unassembled WGS sequence"/>
</dbReference>
<dbReference type="CDD" id="cd09531">
    <property type="entry name" value="SAM_CS047"/>
    <property type="match status" value="1"/>
</dbReference>
<keyword evidence="2" id="KW-1185">Reference proteome</keyword>
<evidence type="ECO:0000313" key="1">
    <source>
        <dbReference type="Ensembl" id="ENSCMUP00000033279.1"/>
    </source>
</evidence>
<sequence>SPPKSPLFPPNSHFSPQISIIFPPNPHFFDAGIPPGPALGYAVAFVDNRIHKNMLLDLTKELMKELGITVVGDVIAILRHAKVVHRQVCAGRPRSRCSRRLRPSGARGAPGRIGIGIGIRSGIGIGIGPGRPRDPRAAPPGG</sequence>
<dbReference type="InterPro" id="IPR039161">
    <property type="entry name" value="C19orf47-like"/>
</dbReference>
<protein>
    <submittedName>
        <fullName evidence="1">Uncharacterized protein</fullName>
    </submittedName>
</protein>
<dbReference type="Gene3D" id="1.10.150.50">
    <property type="entry name" value="Transcription Factor, Ets-1"/>
    <property type="match status" value="1"/>
</dbReference>
<accession>A0A8U7NYJ6</accession>
<dbReference type="InterPro" id="IPR040772">
    <property type="entry name" value="C19orf47_SAM"/>
</dbReference>
<name>A0A8U7NYJ6_CORMO</name>